<organism evidence="2 3">
    <name type="scientific">Philodulcilactobacillus myokoensis</name>
    <dbReference type="NCBI Taxonomy" id="2929573"/>
    <lineage>
        <taxon>Bacteria</taxon>
        <taxon>Bacillati</taxon>
        <taxon>Bacillota</taxon>
        <taxon>Bacilli</taxon>
        <taxon>Lactobacillales</taxon>
        <taxon>Lactobacillaceae</taxon>
        <taxon>Philodulcilactobacillus</taxon>
    </lineage>
</organism>
<reference evidence="2" key="2">
    <citation type="journal article" date="2023" name="PLoS ONE">
        <title>Philodulcilactobacillus myokoensis gen. nov., sp. nov., a fructophilic, acidophilic, and agar-phobic lactic acid bacterium isolated from fermented vegetable extracts.</title>
        <authorList>
            <person name="Kouya T."/>
            <person name="Ishiyama Y."/>
            <person name="Ohashi S."/>
            <person name="Kumakubo R."/>
            <person name="Yamazaki T."/>
            <person name="Otaki T."/>
        </authorList>
    </citation>
    <scope>NUCLEOTIDE SEQUENCE</scope>
    <source>
        <strain evidence="2">WR16-4</strain>
    </source>
</reference>
<keyword evidence="1" id="KW-1133">Transmembrane helix</keyword>
<dbReference type="AlphaFoldDB" id="A0A9W6B0K7"/>
<dbReference type="EMBL" id="BRPL01000002">
    <property type="protein sequence ID" value="GLB46335.1"/>
    <property type="molecule type" value="Genomic_DNA"/>
</dbReference>
<keyword evidence="1" id="KW-0812">Transmembrane</keyword>
<feature type="transmembrane region" description="Helical" evidence="1">
    <location>
        <begin position="85"/>
        <end position="113"/>
    </location>
</feature>
<evidence type="ECO:0000313" key="2">
    <source>
        <dbReference type="EMBL" id="GLB46335.1"/>
    </source>
</evidence>
<gene>
    <name evidence="2" type="ORF">WR164_03140</name>
</gene>
<feature type="transmembrane region" description="Helical" evidence="1">
    <location>
        <begin position="119"/>
        <end position="140"/>
    </location>
</feature>
<evidence type="ECO:0000256" key="1">
    <source>
        <dbReference type="SAM" id="Phobius"/>
    </source>
</evidence>
<keyword evidence="1" id="KW-0472">Membrane</keyword>
<name>A0A9W6B0K7_9LACO</name>
<dbReference type="Proteomes" id="UP001144204">
    <property type="component" value="Unassembled WGS sequence"/>
</dbReference>
<accession>A0A9W6B0K7</accession>
<feature type="transmembrane region" description="Helical" evidence="1">
    <location>
        <begin position="152"/>
        <end position="175"/>
    </location>
</feature>
<sequence>MNNYIDELSKDLKALNEQDRQDIIEFYTEYLEDGGFKTYDACLQELGSPRKVALKAMADRSTRASDETGPVNNNYRGNSKTDAKVIWIVLLAILSSPVTIPLALCIILFLVFIPAVVVLSILCALAISIFFIFASAINLISISFISGLTMLGIGFVFIGILLLFIALIQLIIHWIRIFVSWIYRKSTSKGKTEGGND</sequence>
<evidence type="ECO:0000313" key="3">
    <source>
        <dbReference type="Proteomes" id="UP001144204"/>
    </source>
</evidence>
<reference evidence="2" key="1">
    <citation type="submission" date="2022-07" db="EMBL/GenBank/DDBJ databases">
        <authorList>
            <person name="Kouya T."/>
            <person name="Ishiyama Y."/>
        </authorList>
    </citation>
    <scope>NUCLEOTIDE SEQUENCE</scope>
    <source>
        <strain evidence="2">WR16-4</strain>
    </source>
</reference>
<keyword evidence="3" id="KW-1185">Reference proteome</keyword>
<comment type="caution">
    <text evidence="2">The sequence shown here is derived from an EMBL/GenBank/DDBJ whole genome shotgun (WGS) entry which is preliminary data.</text>
</comment>
<protein>
    <submittedName>
        <fullName evidence="2">Membrane protein</fullName>
    </submittedName>
</protein>
<dbReference type="RefSeq" id="WP_286135797.1">
    <property type="nucleotide sequence ID" value="NZ_BRPL01000002.1"/>
</dbReference>
<proteinExistence type="predicted"/>
<dbReference type="Pfam" id="PF22564">
    <property type="entry name" value="HAAS"/>
    <property type="match status" value="1"/>
</dbReference>